<dbReference type="PANTHER" id="PTHR46825:SF11">
    <property type="entry name" value="PENICILLIN-BINDING PROTEIN 4"/>
    <property type="match status" value="1"/>
</dbReference>
<keyword evidence="4" id="KW-0732">Signal</keyword>
<reference evidence="6 7" key="1">
    <citation type="submission" date="2018-08" db="EMBL/GenBank/DDBJ databases">
        <title>Genomic Encyclopedia of Type Strains, Phase III (KMG-III): the genomes of soil and plant-associated and newly described type strains.</title>
        <authorList>
            <person name="Whitman W."/>
        </authorList>
    </citation>
    <scope>NUCLEOTIDE SEQUENCE [LARGE SCALE GENOMIC DNA]</scope>
    <source>
        <strain evidence="6 7">325-5</strain>
    </source>
</reference>
<dbReference type="Gene3D" id="3.40.710.10">
    <property type="entry name" value="DD-peptidase/beta-lactamase superfamily"/>
    <property type="match status" value="1"/>
</dbReference>
<dbReference type="PANTHER" id="PTHR46825">
    <property type="entry name" value="D-ALANYL-D-ALANINE-CARBOXYPEPTIDASE/ENDOPEPTIDASE AMPH"/>
    <property type="match status" value="1"/>
</dbReference>
<dbReference type="EMBL" id="QTTQ01000001">
    <property type="protein sequence ID" value="REE84466.1"/>
    <property type="molecule type" value="Genomic_DNA"/>
</dbReference>
<dbReference type="Pfam" id="PF00144">
    <property type="entry name" value="Beta-lactamase"/>
    <property type="match status" value="1"/>
</dbReference>
<dbReference type="InterPro" id="IPR012338">
    <property type="entry name" value="Beta-lactam/transpept-like"/>
</dbReference>
<dbReference type="SUPFAM" id="SSF48452">
    <property type="entry name" value="TPR-like"/>
    <property type="match status" value="1"/>
</dbReference>
<evidence type="ECO:0000259" key="5">
    <source>
        <dbReference type="Pfam" id="PF00144"/>
    </source>
</evidence>
<sequence length="494" mass="56544">MKKSYLFSQVYFLIFAMFFATSCNGQTNSNAENSTKSIDKTKIDKIDEIIRLYSENAGFNGSVLVAHNGKVIYKNGFGLANMEWNIPNEVNTKFRIASVTKPFTAMLVMQLVAKNKLDLQKPITTYLKDYPKENGSKITIHHLLTHSSGLKRDVETEQKQFHNPKQLVEMLDNKPLIHKPGEKFEYSNAGYILLGYILETVTKKSYKDLLEENIFKPLNMNNSGFYRHRLLLENRSSGYRNNFIDYQNSNYRDFSNAYSAGAIYSTVEDMFLFDQAMYSENLLPKKYMDLILTKYIQADFGGHYGYGLELAKKPIGNSSDMIETIGHSGTLPGYCAVYTRIPSSHSAIIFLSNTGRAYLNTMTTAITGILYDKPYDKPKKSIAKVFIDTIDKKGIDSGIQFFNKFKNNDDYYVKEKEMNIVSYKLLQSDRVQEAREVLKLAIGVFPNAFNLYDSYGEVLLVLGEKEKAIENYRKSVELNPKNKNGIRILKELEY</sequence>
<dbReference type="InterPro" id="IPR019734">
    <property type="entry name" value="TPR_rpt"/>
</dbReference>
<feature type="chain" id="PRO_5017592883" evidence="4">
    <location>
        <begin position="26"/>
        <end position="494"/>
    </location>
</feature>
<dbReference type="Proteomes" id="UP000256429">
    <property type="component" value="Unassembled WGS sequence"/>
</dbReference>
<accession>A0A3D9S5A8</accession>
<dbReference type="AlphaFoldDB" id="A0A3D9S5A8"/>
<dbReference type="PROSITE" id="PS50293">
    <property type="entry name" value="TPR_REGION"/>
    <property type="match status" value="1"/>
</dbReference>
<dbReference type="InterPro" id="IPR001466">
    <property type="entry name" value="Beta-lactam-related"/>
</dbReference>
<dbReference type="Gene3D" id="1.25.40.10">
    <property type="entry name" value="Tetratricopeptide repeat domain"/>
    <property type="match status" value="1"/>
</dbReference>
<dbReference type="SUPFAM" id="SSF56601">
    <property type="entry name" value="beta-lactamase/transpeptidase-like"/>
    <property type="match status" value="1"/>
</dbReference>
<feature type="domain" description="Beta-lactamase-related" evidence="5">
    <location>
        <begin position="61"/>
        <end position="356"/>
    </location>
</feature>
<gene>
    <name evidence="6" type="ORF">BX611_0001</name>
</gene>
<feature type="signal peptide" evidence="4">
    <location>
        <begin position="1"/>
        <end position="25"/>
    </location>
</feature>
<keyword evidence="2" id="KW-0472">Membrane</keyword>
<dbReference type="RefSeq" id="WP_115877451.1">
    <property type="nucleotide sequence ID" value="NZ_QTTQ01000001.1"/>
</dbReference>
<organism evidence="6 7">
    <name type="scientific">Lutibacter oceani</name>
    <dbReference type="NCBI Taxonomy" id="1853311"/>
    <lineage>
        <taxon>Bacteria</taxon>
        <taxon>Pseudomonadati</taxon>
        <taxon>Bacteroidota</taxon>
        <taxon>Flavobacteriia</taxon>
        <taxon>Flavobacteriales</taxon>
        <taxon>Flavobacteriaceae</taxon>
        <taxon>Lutibacter</taxon>
    </lineage>
</organism>
<evidence type="ECO:0000313" key="6">
    <source>
        <dbReference type="EMBL" id="REE84466.1"/>
    </source>
</evidence>
<proteinExistence type="predicted"/>
<evidence type="ECO:0000256" key="1">
    <source>
        <dbReference type="ARBA" id="ARBA00004370"/>
    </source>
</evidence>
<evidence type="ECO:0000256" key="4">
    <source>
        <dbReference type="SAM" id="SignalP"/>
    </source>
</evidence>
<keyword evidence="7" id="KW-1185">Reference proteome</keyword>
<dbReference type="OrthoDB" id="9793489at2"/>
<keyword evidence="3" id="KW-0802">TPR repeat</keyword>
<protein>
    <submittedName>
        <fullName evidence="6">CubicO group peptidase (Beta-lactamase class C family)</fullName>
    </submittedName>
</protein>
<dbReference type="InterPro" id="IPR011990">
    <property type="entry name" value="TPR-like_helical_dom_sf"/>
</dbReference>
<dbReference type="InterPro" id="IPR050491">
    <property type="entry name" value="AmpC-like"/>
</dbReference>
<evidence type="ECO:0000313" key="7">
    <source>
        <dbReference type="Proteomes" id="UP000256429"/>
    </source>
</evidence>
<dbReference type="PROSITE" id="PS51257">
    <property type="entry name" value="PROKAR_LIPOPROTEIN"/>
    <property type="match status" value="1"/>
</dbReference>
<comment type="subcellular location">
    <subcellularLocation>
        <location evidence="1">Membrane</location>
    </subcellularLocation>
</comment>
<comment type="caution">
    <text evidence="6">The sequence shown here is derived from an EMBL/GenBank/DDBJ whole genome shotgun (WGS) entry which is preliminary data.</text>
</comment>
<dbReference type="PROSITE" id="PS50005">
    <property type="entry name" value="TPR"/>
    <property type="match status" value="1"/>
</dbReference>
<dbReference type="GO" id="GO:0016020">
    <property type="term" value="C:membrane"/>
    <property type="evidence" value="ECO:0007669"/>
    <property type="project" value="UniProtKB-SubCell"/>
</dbReference>
<evidence type="ECO:0000256" key="3">
    <source>
        <dbReference type="PROSITE-ProRule" id="PRU00339"/>
    </source>
</evidence>
<evidence type="ECO:0000256" key="2">
    <source>
        <dbReference type="ARBA" id="ARBA00023136"/>
    </source>
</evidence>
<name>A0A3D9S5A8_9FLAO</name>
<feature type="repeat" description="TPR" evidence="3">
    <location>
        <begin position="449"/>
        <end position="482"/>
    </location>
</feature>